<dbReference type="EMBL" id="JARBHB010000003">
    <property type="protein sequence ID" value="KAJ8888726.1"/>
    <property type="molecule type" value="Genomic_DNA"/>
</dbReference>
<reference evidence="2 3" key="1">
    <citation type="submission" date="2023-02" db="EMBL/GenBank/DDBJ databases">
        <title>LHISI_Scaffold_Assembly.</title>
        <authorList>
            <person name="Stuart O.P."/>
            <person name="Cleave R."/>
            <person name="Magrath M.J.L."/>
            <person name="Mikheyev A.S."/>
        </authorList>
    </citation>
    <scope>NUCLEOTIDE SEQUENCE [LARGE SCALE GENOMIC DNA]</scope>
    <source>
        <strain evidence="2">Daus_M_001</strain>
        <tissue evidence="2">Leg muscle</tissue>
    </source>
</reference>
<proteinExistence type="predicted"/>
<evidence type="ECO:0000313" key="2">
    <source>
        <dbReference type="EMBL" id="KAJ8888726.1"/>
    </source>
</evidence>
<sequence>MFDCFIDPKCKQKDLPPTPQIIYPYKRILAEIVHGLNRWTTGQKFYSYVCNTFLPLLKKNIKFPILYLIDGHRSHFAYNVSKFCVDNEILLFALLPNATHILQPADVSSVMKPERAEEFRKSFSNGCTGDDCAKELFNVWKKLRSRCLE</sequence>
<accession>A0ABQ9HXA0</accession>
<protein>
    <recommendedName>
        <fullName evidence="1">DDE-1 domain-containing protein</fullName>
    </recommendedName>
</protein>
<dbReference type="Proteomes" id="UP001159363">
    <property type="component" value="Chromosome 3"/>
</dbReference>
<evidence type="ECO:0000259" key="1">
    <source>
        <dbReference type="Pfam" id="PF03184"/>
    </source>
</evidence>
<organism evidence="2 3">
    <name type="scientific">Dryococelus australis</name>
    <dbReference type="NCBI Taxonomy" id="614101"/>
    <lineage>
        <taxon>Eukaryota</taxon>
        <taxon>Metazoa</taxon>
        <taxon>Ecdysozoa</taxon>
        <taxon>Arthropoda</taxon>
        <taxon>Hexapoda</taxon>
        <taxon>Insecta</taxon>
        <taxon>Pterygota</taxon>
        <taxon>Neoptera</taxon>
        <taxon>Polyneoptera</taxon>
        <taxon>Phasmatodea</taxon>
        <taxon>Verophasmatodea</taxon>
        <taxon>Anareolatae</taxon>
        <taxon>Phasmatidae</taxon>
        <taxon>Eurycanthinae</taxon>
        <taxon>Dryococelus</taxon>
    </lineage>
</organism>
<evidence type="ECO:0000313" key="3">
    <source>
        <dbReference type="Proteomes" id="UP001159363"/>
    </source>
</evidence>
<keyword evidence="3" id="KW-1185">Reference proteome</keyword>
<dbReference type="Pfam" id="PF03184">
    <property type="entry name" value="DDE_1"/>
    <property type="match status" value="1"/>
</dbReference>
<feature type="domain" description="DDE-1" evidence="1">
    <location>
        <begin position="38"/>
        <end position="109"/>
    </location>
</feature>
<name>A0ABQ9HXA0_9NEOP</name>
<dbReference type="InterPro" id="IPR004875">
    <property type="entry name" value="DDE_SF_endonuclease_dom"/>
</dbReference>
<gene>
    <name evidence="2" type="ORF">PR048_008218</name>
</gene>
<comment type="caution">
    <text evidence="2">The sequence shown here is derived from an EMBL/GenBank/DDBJ whole genome shotgun (WGS) entry which is preliminary data.</text>
</comment>